<dbReference type="GO" id="GO:0006099">
    <property type="term" value="P:tricarboxylic acid cycle"/>
    <property type="evidence" value="ECO:0007669"/>
    <property type="project" value="TreeGrafter"/>
</dbReference>
<dbReference type="Pfam" id="PF02779">
    <property type="entry name" value="Transket_pyr"/>
    <property type="match status" value="1"/>
</dbReference>
<dbReference type="RefSeq" id="WP_161153528.1">
    <property type="nucleotide sequence ID" value="NZ_WEKT01000003.1"/>
</dbReference>
<gene>
    <name evidence="10" type="primary">sucA</name>
    <name evidence="10" type="ORF">F9817_02635</name>
</gene>
<dbReference type="PIRSF" id="PIRSF000157">
    <property type="entry name" value="Oxoglu_dh_E1"/>
    <property type="match status" value="1"/>
</dbReference>
<keyword evidence="11" id="KW-1185">Reference proteome</keyword>
<dbReference type="EC" id="1.2.4.2" evidence="4"/>
<dbReference type="GO" id="GO:0045252">
    <property type="term" value="C:oxoglutarate dehydrogenase complex"/>
    <property type="evidence" value="ECO:0007669"/>
    <property type="project" value="TreeGrafter"/>
</dbReference>
<comment type="similarity">
    <text evidence="3">Belongs to the alpha-ketoglutarate dehydrogenase family.</text>
</comment>
<evidence type="ECO:0000256" key="3">
    <source>
        <dbReference type="ARBA" id="ARBA00006936"/>
    </source>
</evidence>
<evidence type="ECO:0000256" key="2">
    <source>
        <dbReference type="ARBA" id="ARBA00003906"/>
    </source>
</evidence>
<keyword evidence="6 10" id="KW-0560">Oxidoreductase</keyword>
<dbReference type="InterPro" id="IPR001017">
    <property type="entry name" value="DH_E1"/>
</dbReference>
<dbReference type="EMBL" id="WEKT01000003">
    <property type="protein sequence ID" value="MZI92102.1"/>
    <property type="molecule type" value="Genomic_DNA"/>
</dbReference>
<dbReference type="Gene3D" id="1.10.287.1150">
    <property type="entry name" value="TPP helical domain"/>
    <property type="match status" value="1"/>
</dbReference>
<dbReference type="PANTHER" id="PTHR23152">
    <property type="entry name" value="2-OXOGLUTARATE DEHYDROGENASE"/>
    <property type="match status" value="1"/>
</dbReference>
<evidence type="ECO:0000313" key="10">
    <source>
        <dbReference type="EMBL" id="MZI92102.1"/>
    </source>
</evidence>
<feature type="domain" description="Transketolase-like pyrimidine-binding" evidence="9">
    <location>
        <begin position="594"/>
        <end position="787"/>
    </location>
</feature>
<dbReference type="Gene3D" id="3.40.50.11610">
    <property type="entry name" value="Multifunctional 2-oxoglutarate metabolism enzyme, C-terminal domain"/>
    <property type="match status" value="1"/>
</dbReference>
<keyword evidence="7" id="KW-0786">Thiamine pyrophosphate</keyword>
<dbReference type="GO" id="GO:0005829">
    <property type="term" value="C:cytosol"/>
    <property type="evidence" value="ECO:0007669"/>
    <property type="project" value="TreeGrafter"/>
</dbReference>
<dbReference type="Gene3D" id="3.40.50.970">
    <property type="match status" value="1"/>
</dbReference>
<dbReference type="InterPro" id="IPR032106">
    <property type="entry name" value="2-oxogl_dehyd_N"/>
</dbReference>
<dbReference type="PANTHER" id="PTHR23152:SF4">
    <property type="entry name" value="2-OXOADIPATE DEHYDROGENASE COMPLEX COMPONENT E1"/>
    <property type="match status" value="1"/>
</dbReference>
<dbReference type="InterPro" id="IPR031717">
    <property type="entry name" value="ODO-1/KGD_C"/>
</dbReference>
<protein>
    <recommendedName>
        <fullName evidence="5">2-oxoglutarate dehydrogenase E1 component</fullName>
        <ecNumber evidence="4">1.2.4.2</ecNumber>
    </recommendedName>
    <alternativeName>
        <fullName evidence="8">Alpha-ketoglutarate dehydrogenase</fullName>
    </alternativeName>
</protein>
<dbReference type="AlphaFoldDB" id="A0A7X4LHQ9"/>
<dbReference type="InterPro" id="IPR029061">
    <property type="entry name" value="THDP-binding"/>
</dbReference>
<reference evidence="10 11" key="1">
    <citation type="submission" date="2019-10" db="EMBL/GenBank/DDBJ databases">
        <title>Vibrio sp. nov. isolated from a shrimp pond.</title>
        <authorList>
            <person name="Gomez-Gil B."/>
            <person name="Enciso-Ibarra J."/>
            <person name="Enciso-Ibarra K."/>
            <person name="Bolan-Mejia C."/>
        </authorList>
    </citation>
    <scope>NUCLEOTIDE SEQUENCE [LARGE SCALE GENOMIC DNA]</scope>
    <source>
        <strain evidence="10 11">CAIM 722</strain>
    </source>
</reference>
<dbReference type="Pfam" id="PF16078">
    <property type="entry name" value="2-oxogl_dehyd_N"/>
    <property type="match status" value="1"/>
</dbReference>
<dbReference type="CDD" id="cd02016">
    <property type="entry name" value="TPP_E1_OGDC_like"/>
    <property type="match status" value="1"/>
</dbReference>
<comment type="cofactor">
    <cofactor evidence="1">
        <name>thiamine diphosphate</name>
        <dbReference type="ChEBI" id="CHEBI:58937"/>
    </cofactor>
</comment>
<evidence type="ECO:0000256" key="5">
    <source>
        <dbReference type="ARBA" id="ARBA00013321"/>
    </source>
</evidence>
<dbReference type="NCBIfam" id="NF008907">
    <property type="entry name" value="PRK12270.1"/>
    <property type="match status" value="1"/>
</dbReference>
<dbReference type="GO" id="GO:0030976">
    <property type="term" value="F:thiamine pyrophosphate binding"/>
    <property type="evidence" value="ECO:0007669"/>
    <property type="project" value="InterPro"/>
</dbReference>
<evidence type="ECO:0000259" key="9">
    <source>
        <dbReference type="SMART" id="SM00861"/>
    </source>
</evidence>
<dbReference type="FunFam" id="1.10.287.1150:FF:000004">
    <property type="entry name" value="2-oxoglutarate dehydrogenase E1 component"/>
    <property type="match status" value="1"/>
</dbReference>
<dbReference type="InterPro" id="IPR005475">
    <property type="entry name" value="Transketolase-like_Pyr-bd"/>
</dbReference>
<dbReference type="InterPro" id="IPR011603">
    <property type="entry name" value="2oxoglutarate_DH_E1"/>
</dbReference>
<dbReference type="Gene3D" id="3.40.50.12470">
    <property type="match status" value="1"/>
</dbReference>
<dbReference type="FunFam" id="3.40.50.11610:FF:000001">
    <property type="entry name" value="2-oxoglutarate dehydrogenase E1 component"/>
    <property type="match status" value="1"/>
</dbReference>
<evidence type="ECO:0000256" key="6">
    <source>
        <dbReference type="ARBA" id="ARBA00023002"/>
    </source>
</evidence>
<evidence type="ECO:0000256" key="4">
    <source>
        <dbReference type="ARBA" id="ARBA00012280"/>
    </source>
</evidence>
<organism evidence="10 11">
    <name type="scientific">Vibrio eleionomae</name>
    <dbReference type="NCBI Taxonomy" id="2653505"/>
    <lineage>
        <taxon>Bacteria</taxon>
        <taxon>Pseudomonadati</taxon>
        <taxon>Pseudomonadota</taxon>
        <taxon>Gammaproteobacteria</taxon>
        <taxon>Vibrionales</taxon>
        <taxon>Vibrionaceae</taxon>
        <taxon>Vibrio</taxon>
    </lineage>
</organism>
<dbReference type="Pfam" id="PF16870">
    <property type="entry name" value="OxoGdeHyase_C"/>
    <property type="match status" value="1"/>
</dbReference>
<dbReference type="SMART" id="SM00861">
    <property type="entry name" value="Transket_pyr"/>
    <property type="match status" value="1"/>
</dbReference>
<evidence type="ECO:0000256" key="7">
    <source>
        <dbReference type="ARBA" id="ARBA00023052"/>
    </source>
</evidence>
<dbReference type="SUPFAM" id="SSF52518">
    <property type="entry name" value="Thiamin diphosphate-binding fold (THDP-binding)"/>
    <property type="match status" value="2"/>
</dbReference>
<comment type="function">
    <text evidence="2">E1 component of the 2-oxoglutarate dehydrogenase (OGDH) complex which catalyzes the decarboxylation of 2-oxoglutarate, the first step in the conversion of 2-oxoglutarate to succinyl-CoA and CO(2).</text>
</comment>
<proteinExistence type="inferred from homology"/>
<dbReference type="GO" id="GO:0004591">
    <property type="term" value="F:oxoglutarate dehydrogenase (succinyl-transferring) activity"/>
    <property type="evidence" value="ECO:0007669"/>
    <property type="project" value="UniProtKB-EC"/>
</dbReference>
<dbReference type="NCBIfam" id="NF006914">
    <property type="entry name" value="PRK09404.1"/>
    <property type="match status" value="1"/>
</dbReference>
<dbReference type="Pfam" id="PF00676">
    <property type="entry name" value="E1_dh"/>
    <property type="match status" value="1"/>
</dbReference>
<dbReference type="FunFam" id="3.40.50.970:FF:000014">
    <property type="entry name" value="2-oxoglutarate dehydrogenase E1 component"/>
    <property type="match status" value="1"/>
</dbReference>
<dbReference type="NCBIfam" id="TIGR00239">
    <property type="entry name" value="2oxo_dh_E1"/>
    <property type="match status" value="1"/>
</dbReference>
<dbReference type="InterPro" id="IPR042179">
    <property type="entry name" value="KGD_C_sf"/>
</dbReference>
<sequence length="936" mass="105942">MHNGVMKAWLESSHLAGANATYVEELYETYLSDPELVSEEWRRVFEGLPMQPDNVVEQSHTRIRDYFRRLAQETKHYSVQVSDPEVDAKQVKVLQLINAYRFRGHEAAQLDPLGLWQRPPVAELEPAFHNLNNDDMEETFNVGSFAIGSDTMQLKDIYQSLNNIYCGPVGAEYMHITDTEQKRWIQQQIEPINGHPQFSLDEKNTFLEELTAAEGLERYLGAKFPGAKRFSLEGGDALIPMTKELIRYAGSKGMREVVIGMAHRGRLNMLVNVLGKKPQGLFDEFAGKHDETWGTGDVKYHQGFSADFATEGGDVHLALAFNPSHLEIVNPVVMGSVRARQDRLGDKEGAKVLPITIHGDSAIAGQGVVAETFNMSQARGFRVGGTVRIVINNQVGFTTSNPTDTRSTMYCTDIAKMVQAPIFHVNADNPEAVAFVTRIALDYRNTFKRDVVIDLVCYRRHGHNEADEPNATQPLMYQKIKKHPTPRKLYADVLMDRGESDIETATQLINEYRDALDHGEVVVKEWRPMTMHSVDWEPYLNHDWNMEWQNQFDFERLKELGNRLCTWPESHKLQSRVAKIYEDRRAMVSGEKMLDWGMAEIFAYATLVDYGKRIRLSGQDSGRGTFFHRHSVLHNQTDASTYAPLKHIHDKQGPFQVIDSVLSEEAVLAFEYGYATAEPSGLTIWEAQFGDFANGAQVVIDQFISSGEQKWGRLCGLTMLLPHGYEGQGPEHSSARLERYLQLCAEQNIQVVVPSSPAQVYHMLRRQVVRPMRRPLIVMSPKSLLRHPLCVSSLDELANGNFMPAIGEVDELDPAKVKRVVFCSGKVYYDLLEQRRANEQDDVAIIRIEQLYPFPIDHVRELIAPYTNVVDYVWCQEEPQNQGAWYSSQHNFVAAIPDGAKLKYAGRPASASPAVGYMSVHLKQQKALVEDALTIN</sequence>
<accession>A0A7X4LHQ9</accession>
<dbReference type="Proteomes" id="UP000462621">
    <property type="component" value="Unassembled WGS sequence"/>
</dbReference>
<name>A0A7X4LHQ9_9VIBR</name>
<evidence type="ECO:0000256" key="1">
    <source>
        <dbReference type="ARBA" id="ARBA00001964"/>
    </source>
</evidence>
<evidence type="ECO:0000313" key="11">
    <source>
        <dbReference type="Proteomes" id="UP000462621"/>
    </source>
</evidence>
<comment type="caution">
    <text evidence="10">The sequence shown here is derived from an EMBL/GenBank/DDBJ whole genome shotgun (WGS) entry which is preliminary data.</text>
</comment>
<evidence type="ECO:0000256" key="8">
    <source>
        <dbReference type="ARBA" id="ARBA00030680"/>
    </source>
</evidence>